<name>A0A9D1JZB1_9FIRM</name>
<protein>
    <submittedName>
        <fullName evidence="1">DUF1015 domain-containing protein</fullName>
    </submittedName>
</protein>
<dbReference type="PANTHER" id="PTHR36454:SF1">
    <property type="entry name" value="DUF1015 DOMAIN-CONTAINING PROTEIN"/>
    <property type="match status" value="1"/>
</dbReference>
<proteinExistence type="predicted"/>
<organism evidence="1 2">
    <name type="scientific">Candidatus Merdivicinus excrementipullorum</name>
    <dbReference type="NCBI Taxonomy" id="2840867"/>
    <lineage>
        <taxon>Bacteria</taxon>
        <taxon>Bacillati</taxon>
        <taxon>Bacillota</taxon>
        <taxon>Clostridia</taxon>
        <taxon>Eubacteriales</taxon>
        <taxon>Oscillospiraceae</taxon>
        <taxon>Oscillospiraceae incertae sedis</taxon>
        <taxon>Candidatus Merdivicinus</taxon>
    </lineage>
</organism>
<reference evidence="1" key="2">
    <citation type="journal article" date="2021" name="PeerJ">
        <title>Extensive microbial diversity within the chicken gut microbiome revealed by metagenomics and culture.</title>
        <authorList>
            <person name="Gilroy R."/>
            <person name="Ravi A."/>
            <person name="Getino M."/>
            <person name="Pursley I."/>
            <person name="Horton D.L."/>
            <person name="Alikhan N.F."/>
            <person name="Baker D."/>
            <person name="Gharbi K."/>
            <person name="Hall N."/>
            <person name="Watson M."/>
            <person name="Adriaenssens E.M."/>
            <person name="Foster-Nyarko E."/>
            <person name="Jarju S."/>
            <person name="Secka A."/>
            <person name="Antonio M."/>
            <person name="Oren A."/>
            <person name="Chaudhuri R.R."/>
            <person name="La Ragione R."/>
            <person name="Hildebrand F."/>
            <person name="Pallen M.J."/>
        </authorList>
    </citation>
    <scope>NUCLEOTIDE SEQUENCE</scope>
    <source>
        <strain evidence="1">CHK199-13235</strain>
    </source>
</reference>
<dbReference type="PANTHER" id="PTHR36454">
    <property type="entry name" value="LMO2823 PROTEIN"/>
    <property type="match status" value="1"/>
</dbReference>
<dbReference type="AlphaFoldDB" id="A0A9D1JZB1"/>
<dbReference type="InterPro" id="IPR008323">
    <property type="entry name" value="UCP033563"/>
</dbReference>
<evidence type="ECO:0000313" key="1">
    <source>
        <dbReference type="EMBL" id="HIS76070.1"/>
    </source>
</evidence>
<dbReference type="Proteomes" id="UP000824002">
    <property type="component" value="Unassembled WGS sequence"/>
</dbReference>
<accession>A0A9D1JZB1</accession>
<comment type="caution">
    <text evidence="1">The sequence shown here is derived from an EMBL/GenBank/DDBJ whole genome shotgun (WGS) entry which is preliminary data.</text>
</comment>
<gene>
    <name evidence="1" type="ORF">IAB51_04575</name>
</gene>
<dbReference type="EMBL" id="DVJP01000031">
    <property type="protein sequence ID" value="HIS76070.1"/>
    <property type="molecule type" value="Genomic_DNA"/>
</dbReference>
<evidence type="ECO:0000313" key="2">
    <source>
        <dbReference type="Proteomes" id="UP000824002"/>
    </source>
</evidence>
<dbReference type="Pfam" id="PF06245">
    <property type="entry name" value="DUF1015"/>
    <property type="match status" value="1"/>
</dbReference>
<sequence length="419" mass="47266">MTQIGFYPGEILIPDCNLEKWSVIACDQFTSQPEYWEEVWKKTCRHPSASKLIFPEAFLEKSDFNEQVARINQNMEDYLQSGLFRAYPDSLIYTERTLHDGSTRRGIVGLLDLEQYDYRKGAASLARATEGTVLERIPARVKIRENAPLEMPHVLVLIDDREKSVIEPLAEKISSLEKLYDFPLMMGGGQVRGWLLKGEQYQAIADALQKLADPEAFAARYGVPDAPALLYAVGDGNHSLAAAKECWERLKMFLTPEEAAGHPARYALVELCNLQDDSLKFEAIHRAVFVPDPDSLVEEFEKYAAGCQGKEPPQSVSVLTRKGERTVSIPHPERTLAVGSVQEFLDQYLNTWPGKVDYIHGDDVLRQLADRGAVGFRLPAMEKGDLFKTVIQEGALPRKTFSMGEASDKRYYLECRKIK</sequence>
<reference evidence="1" key="1">
    <citation type="submission" date="2020-10" db="EMBL/GenBank/DDBJ databases">
        <authorList>
            <person name="Gilroy R."/>
        </authorList>
    </citation>
    <scope>NUCLEOTIDE SEQUENCE</scope>
    <source>
        <strain evidence="1">CHK199-13235</strain>
    </source>
</reference>